<evidence type="ECO:0000313" key="6">
    <source>
        <dbReference type="EMBL" id="ORW21994.1"/>
    </source>
</evidence>
<evidence type="ECO:0000256" key="5">
    <source>
        <dbReference type="SAM" id="MobiDB-lite"/>
    </source>
</evidence>
<dbReference type="SUPFAM" id="SSF51735">
    <property type="entry name" value="NAD(P)-binding Rossmann-fold domains"/>
    <property type="match status" value="1"/>
</dbReference>
<reference evidence="6 7" key="1">
    <citation type="submission" date="2016-01" db="EMBL/GenBank/DDBJ databases">
        <title>The new phylogeny of the genus Mycobacterium.</title>
        <authorList>
            <person name="Tarcisio F."/>
            <person name="Conor M."/>
            <person name="Antonella G."/>
            <person name="Elisabetta G."/>
            <person name="Giulia F.S."/>
            <person name="Sara T."/>
            <person name="Anna F."/>
            <person name="Clotilde B."/>
            <person name="Roberto B."/>
            <person name="Veronica D.S."/>
            <person name="Fabio R."/>
            <person name="Monica P."/>
            <person name="Olivier J."/>
            <person name="Enrico T."/>
            <person name="Nicola S."/>
        </authorList>
    </citation>
    <scope>NUCLEOTIDE SEQUENCE [LARGE SCALE GENOMIC DNA]</scope>
    <source>
        <strain evidence="6 7">DSM 44572</strain>
    </source>
</reference>
<evidence type="ECO:0000313" key="7">
    <source>
        <dbReference type="Proteomes" id="UP000193529"/>
    </source>
</evidence>
<dbReference type="Gene3D" id="3.40.50.720">
    <property type="entry name" value="NAD(P)-binding Rossmann-like Domain"/>
    <property type="match status" value="1"/>
</dbReference>
<proteinExistence type="inferred from homology"/>
<evidence type="ECO:0008006" key="8">
    <source>
        <dbReference type="Google" id="ProtNLM"/>
    </source>
</evidence>
<dbReference type="PANTHER" id="PTHR43391">
    <property type="entry name" value="RETINOL DEHYDROGENASE-RELATED"/>
    <property type="match status" value="1"/>
</dbReference>
<feature type="region of interest" description="Disordered" evidence="5">
    <location>
        <begin position="195"/>
        <end position="219"/>
    </location>
</feature>
<dbReference type="GO" id="GO:0016491">
    <property type="term" value="F:oxidoreductase activity"/>
    <property type="evidence" value="ECO:0007669"/>
    <property type="project" value="UniProtKB-KW"/>
</dbReference>
<gene>
    <name evidence="6" type="ORF">AWC19_13680</name>
</gene>
<keyword evidence="2" id="KW-0521">NADP</keyword>
<keyword evidence="3" id="KW-0560">Oxidoreductase</keyword>
<evidence type="ECO:0000256" key="3">
    <source>
        <dbReference type="ARBA" id="ARBA00023002"/>
    </source>
</evidence>
<evidence type="ECO:0000256" key="1">
    <source>
        <dbReference type="ARBA" id="ARBA00006484"/>
    </source>
</evidence>
<dbReference type="CDD" id="cd05233">
    <property type="entry name" value="SDR_c"/>
    <property type="match status" value="1"/>
</dbReference>
<dbReference type="PANTHER" id="PTHR43391:SF14">
    <property type="entry name" value="DEHYDROGENASE_REDUCTASE SDR FAMILY PROTEIN 7-LIKE"/>
    <property type="match status" value="1"/>
</dbReference>
<protein>
    <recommendedName>
        <fullName evidence="8">Short-chain dehydrogenase</fullName>
    </recommendedName>
</protein>
<name>A0A1X1ZF39_9MYCO</name>
<evidence type="ECO:0000256" key="2">
    <source>
        <dbReference type="ARBA" id="ARBA00022857"/>
    </source>
</evidence>
<dbReference type="InterPro" id="IPR020904">
    <property type="entry name" value="Sc_DH/Rdtase_CS"/>
</dbReference>
<comment type="similarity">
    <text evidence="1 4">Belongs to the short-chain dehydrogenases/reductases (SDR) family.</text>
</comment>
<dbReference type="Proteomes" id="UP000193529">
    <property type="component" value="Unassembled WGS sequence"/>
</dbReference>
<dbReference type="STRING" id="153971.AWC19_13680"/>
<dbReference type="InterPro" id="IPR002347">
    <property type="entry name" value="SDR_fam"/>
</dbReference>
<dbReference type="AlphaFoldDB" id="A0A1X1ZF39"/>
<dbReference type="OrthoDB" id="4690547at2"/>
<comment type="caution">
    <text evidence="6">The sequence shown here is derived from an EMBL/GenBank/DDBJ whole genome shotgun (WGS) entry which is preliminary data.</text>
</comment>
<feature type="compositionally biased region" description="Basic and acidic residues" evidence="5">
    <location>
        <begin position="202"/>
        <end position="211"/>
    </location>
</feature>
<dbReference type="FunFam" id="3.40.50.720:FF:000084">
    <property type="entry name" value="Short-chain dehydrogenase reductase"/>
    <property type="match status" value="1"/>
</dbReference>
<keyword evidence="7" id="KW-1185">Reference proteome</keyword>
<accession>A0A1X1ZF39</accession>
<dbReference type="PRINTS" id="PR00080">
    <property type="entry name" value="SDRFAMILY"/>
</dbReference>
<dbReference type="PROSITE" id="PS00061">
    <property type="entry name" value="ADH_SHORT"/>
    <property type="match status" value="1"/>
</dbReference>
<organism evidence="6 7">
    <name type="scientific">Mycobacterium palustre</name>
    <dbReference type="NCBI Taxonomy" id="153971"/>
    <lineage>
        <taxon>Bacteria</taxon>
        <taxon>Bacillati</taxon>
        <taxon>Actinomycetota</taxon>
        <taxon>Actinomycetes</taxon>
        <taxon>Mycobacteriales</taxon>
        <taxon>Mycobacteriaceae</taxon>
        <taxon>Mycobacterium</taxon>
        <taxon>Mycobacterium simiae complex</taxon>
    </lineage>
</organism>
<sequence>MKDFHGKVAVITGGGSGIGRGMARAFAAEGMKVVVADIELDAAESVANEINGVAAHVDTSSYESVQQLADKVFDTFGAVHLLCNNAGVGTVGGVLSTTIDDWRWTISVNVFGPIHGVLAFLPRMKDQPGEAHIVNTGSISGLAPVSQLAAYSTSKFAVVALSEVMREELAQFGIGVTVVCPGTVRTRILEADRNRPAQFGRSEPKEKRETSMSEAIDPDDLGKSIASAVRRNDLYLTAFSSAANNQAMPAMVRERCAAVLSALPA</sequence>
<dbReference type="PRINTS" id="PR00081">
    <property type="entry name" value="GDHRDH"/>
</dbReference>
<dbReference type="InterPro" id="IPR036291">
    <property type="entry name" value="NAD(P)-bd_dom_sf"/>
</dbReference>
<evidence type="ECO:0000256" key="4">
    <source>
        <dbReference type="RuleBase" id="RU000363"/>
    </source>
</evidence>
<dbReference type="EMBL" id="LQPJ01000116">
    <property type="protein sequence ID" value="ORW21994.1"/>
    <property type="molecule type" value="Genomic_DNA"/>
</dbReference>
<dbReference type="RefSeq" id="WP_142281299.1">
    <property type="nucleotide sequence ID" value="NZ_JACKRZ010000258.1"/>
</dbReference>
<dbReference type="Pfam" id="PF00106">
    <property type="entry name" value="adh_short"/>
    <property type="match status" value="1"/>
</dbReference>